<accession>A0A8X8G8E6</accession>
<dbReference type="EMBL" id="JABBHS010000276">
    <property type="protein sequence ID" value="MBU2723419.1"/>
    <property type="molecule type" value="Genomic_DNA"/>
</dbReference>
<proteinExistence type="predicted"/>
<evidence type="ECO:0000313" key="2">
    <source>
        <dbReference type="Proteomes" id="UP000887300"/>
    </source>
</evidence>
<reference evidence="1" key="1">
    <citation type="journal article" date="2021" name="ISME J.">
        <title>Genomic evolution of the class Acidithiobacillia: deep-branching Proteobacteria living in extreme acidic conditions.</title>
        <authorList>
            <person name="Moya-Beltran A."/>
            <person name="Beard S."/>
            <person name="Rojas-Villalobos C."/>
            <person name="Issotta F."/>
            <person name="Gallardo Y."/>
            <person name="Ulloa R."/>
            <person name="Giaveno A."/>
            <person name="Degli Esposti M."/>
            <person name="Johnson D.B."/>
            <person name="Quatrini R."/>
        </authorList>
    </citation>
    <scope>NUCLEOTIDE SEQUENCE</scope>
    <source>
        <strain evidence="1">DSM 583</strain>
    </source>
</reference>
<dbReference type="RefSeq" id="WP_215886213.1">
    <property type="nucleotide sequence ID" value="NZ_CP134225.1"/>
</dbReference>
<dbReference type="AlphaFoldDB" id="A0A8X8G8E6"/>
<comment type="caution">
    <text evidence="1">The sequence shown here is derived from an EMBL/GenBank/DDBJ whole genome shotgun (WGS) entry which is preliminary data.</text>
</comment>
<organism evidence="1 2">
    <name type="scientific">Acidithiobacillus ferridurans</name>
    <dbReference type="NCBI Taxonomy" id="1232575"/>
    <lineage>
        <taxon>Bacteria</taxon>
        <taxon>Pseudomonadati</taxon>
        <taxon>Pseudomonadota</taxon>
        <taxon>Acidithiobacillia</taxon>
        <taxon>Acidithiobacillales</taxon>
        <taxon>Acidithiobacillaceae</taxon>
        <taxon>Acidithiobacillus</taxon>
    </lineage>
</organism>
<dbReference type="Proteomes" id="UP000887300">
    <property type="component" value="Unassembled WGS sequence"/>
</dbReference>
<name>A0A8X8G8E6_ACIFI</name>
<protein>
    <submittedName>
        <fullName evidence="1">Uncharacterized protein</fullName>
    </submittedName>
</protein>
<sequence length="124" mass="13502">MTKEMATTALRGELATAAEQKAVAGLRILMLRGKAALQGAAVDMDVAIERSGVSGVPWYLAAVRRKQQMEAIESRAELLLAEREYLMAYGDMDIPQNPFADSAHNLICAVPGRTDANIPMIEQR</sequence>
<evidence type="ECO:0000313" key="1">
    <source>
        <dbReference type="EMBL" id="MBU2723419.1"/>
    </source>
</evidence>
<gene>
    <name evidence="1" type="ORF">HF568_09440</name>
</gene>